<feature type="transmembrane region" description="Helical" evidence="6">
    <location>
        <begin position="162"/>
        <end position="178"/>
    </location>
</feature>
<dbReference type="Proteomes" id="UP000267536">
    <property type="component" value="Unassembled WGS sequence"/>
</dbReference>
<evidence type="ECO:0000256" key="4">
    <source>
        <dbReference type="ARBA" id="ARBA00022989"/>
    </source>
</evidence>
<dbReference type="RefSeq" id="WP_123929855.1">
    <property type="nucleotide sequence ID" value="NZ_JBPSDP010000007.1"/>
</dbReference>
<dbReference type="InterPro" id="IPR019108">
    <property type="entry name" value="Caa3_assmbl_CtaG-rel"/>
</dbReference>
<evidence type="ECO:0000256" key="5">
    <source>
        <dbReference type="ARBA" id="ARBA00023136"/>
    </source>
</evidence>
<keyword evidence="5 6" id="KW-0472">Membrane</keyword>
<evidence type="ECO:0000256" key="3">
    <source>
        <dbReference type="ARBA" id="ARBA00022692"/>
    </source>
</evidence>
<keyword evidence="3 6" id="KW-0812">Transmembrane</keyword>
<reference evidence="7 8" key="1">
    <citation type="submission" date="2018-11" db="EMBL/GenBank/DDBJ databases">
        <title>Draft genome sequence of Gordonia sp. RS15-1S isolated from rice stems.</title>
        <authorList>
            <person name="Muangham S."/>
        </authorList>
    </citation>
    <scope>NUCLEOTIDE SEQUENCE [LARGE SCALE GENOMIC DNA]</scope>
    <source>
        <strain evidence="7 8">RS15-1S</strain>
    </source>
</reference>
<keyword evidence="2" id="KW-1003">Cell membrane</keyword>
<evidence type="ECO:0000256" key="1">
    <source>
        <dbReference type="ARBA" id="ARBA00004651"/>
    </source>
</evidence>
<comment type="subcellular location">
    <subcellularLocation>
        <location evidence="1">Cell membrane</location>
        <topology evidence="1">Multi-pass membrane protein</topology>
    </subcellularLocation>
</comment>
<keyword evidence="4 6" id="KW-1133">Transmembrane helix</keyword>
<name>A0A3N4GDG5_9ACTN</name>
<dbReference type="EMBL" id="RKMH01000008">
    <property type="protein sequence ID" value="RPA59928.1"/>
    <property type="molecule type" value="Genomic_DNA"/>
</dbReference>
<feature type="transmembrane region" description="Helical" evidence="6">
    <location>
        <begin position="49"/>
        <end position="69"/>
    </location>
</feature>
<dbReference type="GO" id="GO:0005886">
    <property type="term" value="C:plasma membrane"/>
    <property type="evidence" value="ECO:0007669"/>
    <property type="project" value="UniProtKB-SubCell"/>
</dbReference>
<organism evidence="7 8">
    <name type="scientific">Gordonia oryzae</name>
    <dbReference type="NCBI Taxonomy" id="2487349"/>
    <lineage>
        <taxon>Bacteria</taxon>
        <taxon>Bacillati</taxon>
        <taxon>Actinomycetota</taxon>
        <taxon>Actinomycetes</taxon>
        <taxon>Mycobacteriales</taxon>
        <taxon>Gordoniaceae</taxon>
        <taxon>Gordonia</taxon>
    </lineage>
</organism>
<feature type="transmembrane region" description="Helical" evidence="6">
    <location>
        <begin position="199"/>
        <end position="219"/>
    </location>
</feature>
<dbReference type="OrthoDB" id="4528950at2"/>
<comment type="caution">
    <text evidence="7">The sequence shown here is derived from an EMBL/GenBank/DDBJ whole genome shotgun (WGS) entry which is preliminary data.</text>
</comment>
<keyword evidence="8" id="KW-1185">Reference proteome</keyword>
<proteinExistence type="predicted"/>
<evidence type="ECO:0000256" key="6">
    <source>
        <dbReference type="SAM" id="Phobius"/>
    </source>
</evidence>
<gene>
    <name evidence="7" type="ORF">EF294_11830</name>
</gene>
<dbReference type="AlphaFoldDB" id="A0A3N4GDG5"/>
<protein>
    <submittedName>
        <fullName evidence="7">Cytochrome c oxidase assembly protein</fullName>
    </submittedName>
</protein>
<dbReference type="Pfam" id="PF09678">
    <property type="entry name" value="Caa3_CtaG"/>
    <property type="match status" value="1"/>
</dbReference>
<evidence type="ECO:0000313" key="7">
    <source>
        <dbReference type="EMBL" id="RPA59928.1"/>
    </source>
</evidence>
<sequence>MADDLAPLTLQTVVSSWRVDVPTSVVVVLITVAYVVAMRRSTLPRRRAVPFLFGVAGWLISACGFVGVYSDTLFWVRALQIVLVLMVVPFCLALGMPVTLARESWPAARRVIDRCLRMRAARVIASPAVTSAGVIVTPWLIYLTGWYPALLRSDALDTVTRLLLVFCGFGYFYARLQVDPVPRRYPQSLSLLVTLGETLGDGILGVVMWQGGLLAASYYEALHRTWGPSLRTDQTIGAGVFWVLGDVIGLPFLLVLFDRFRTDEGRRAEIVDAELDADERESTRSTAAKTEVDQPSRLWWENNPELRERFR</sequence>
<evidence type="ECO:0000256" key="2">
    <source>
        <dbReference type="ARBA" id="ARBA00022475"/>
    </source>
</evidence>
<feature type="transmembrane region" description="Helical" evidence="6">
    <location>
        <begin position="20"/>
        <end position="37"/>
    </location>
</feature>
<feature type="transmembrane region" description="Helical" evidence="6">
    <location>
        <begin position="120"/>
        <end position="142"/>
    </location>
</feature>
<evidence type="ECO:0000313" key="8">
    <source>
        <dbReference type="Proteomes" id="UP000267536"/>
    </source>
</evidence>
<feature type="transmembrane region" description="Helical" evidence="6">
    <location>
        <begin position="239"/>
        <end position="257"/>
    </location>
</feature>
<accession>A0A3N4GDG5</accession>
<feature type="transmembrane region" description="Helical" evidence="6">
    <location>
        <begin position="75"/>
        <end position="100"/>
    </location>
</feature>